<feature type="transmembrane region" description="Helical" evidence="2">
    <location>
        <begin position="20"/>
        <end position="38"/>
    </location>
</feature>
<gene>
    <name evidence="3" type="ORF">BME96_09420</name>
</gene>
<keyword evidence="1" id="KW-1003">Cell membrane</keyword>
<organism evidence="3 4">
    <name type="scientific">Virgibacillus halodenitrificans</name>
    <name type="common">Bacillus halodenitrificans</name>
    <dbReference type="NCBI Taxonomy" id="1482"/>
    <lineage>
        <taxon>Bacteria</taxon>
        <taxon>Bacillati</taxon>
        <taxon>Bacillota</taxon>
        <taxon>Bacilli</taxon>
        <taxon>Bacillales</taxon>
        <taxon>Bacillaceae</taxon>
        <taxon>Virgibacillus</taxon>
    </lineage>
</organism>
<proteinExistence type="predicted"/>
<name>A0AAC9J2C8_VIRHA</name>
<dbReference type="InterPro" id="IPR002798">
    <property type="entry name" value="SpoIIM-like"/>
</dbReference>
<evidence type="ECO:0000313" key="4">
    <source>
        <dbReference type="Proteomes" id="UP000182945"/>
    </source>
</evidence>
<feature type="transmembrane region" description="Helical" evidence="2">
    <location>
        <begin position="178"/>
        <end position="199"/>
    </location>
</feature>
<comment type="subunit">
    <text evidence="1">Component of the MPD complex composed of SpoIIM, SpoIIP and SpoIID.</text>
</comment>
<evidence type="ECO:0000256" key="1">
    <source>
        <dbReference type="PIRNR" id="PIRNR038973"/>
    </source>
</evidence>
<dbReference type="NCBIfam" id="TIGR02831">
    <property type="entry name" value="spo_II_M"/>
    <property type="match status" value="1"/>
</dbReference>
<feature type="transmembrane region" description="Helical" evidence="2">
    <location>
        <begin position="109"/>
        <end position="131"/>
    </location>
</feature>
<reference evidence="3 4" key="1">
    <citation type="submission" date="2016-11" db="EMBL/GenBank/DDBJ databases">
        <title>Complete genome sequencing of Virgibacillus halodenitrificans PDB-F2.</title>
        <authorList>
            <person name="Sun Z."/>
            <person name="Zhou Y."/>
            <person name="Li H."/>
        </authorList>
    </citation>
    <scope>NUCLEOTIDE SEQUENCE [LARGE SCALE GENOMIC DNA]</scope>
    <source>
        <strain evidence="3 4">PDB-F2</strain>
    </source>
</reference>
<dbReference type="KEGG" id="vhl:BME96_09420"/>
<keyword evidence="1" id="KW-0749">Sporulation</keyword>
<keyword evidence="2" id="KW-1133">Transmembrane helix</keyword>
<dbReference type="Pfam" id="PF01944">
    <property type="entry name" value="SpoIIM"/>
    <property type="match status" value="1"/>
</dbReference>
<evidence type="ECO:0000313" key="3">
    <source>
        <dbReference type="EMBL" id="APC48374.1"/>
    </source>
</evidence>
<sequence length="212" mass="24074">MYKNKSLIVVDHVKENATVYLFMIILFLTGIVFGAILVNSMNFIQKQELFFYLERFFGQIIGQQDIKNVDILKSSFLYHSKYLLLLFILGLSVIGLPIVWVLLFIKGLVVGFSIGFIVNQLGFKGLLLASLSIAPQNIIIIPIYITAGSLAMIFSLKLLNKLFARKISQPVFQPFGRYFITFAFLLLFSFVAALLEAFVANETMELLIKSFY</sequence>
<keyword evidence="1 2" id="KW-0812">Transmembrane</keyword>
<dbReference type="GeneID" id="71514610"/>
<feature type="transmembrane region" description="Helical" evidence="2">
    <location>
        <begin position="138"/>
        <end position="158"/>
    </location>
</feature>
<evidence type="ECO:0000256" key="2">
    <source>
        <dbReference type="SAM" id="Phobius"/>
    </source>
</evidence>
<dbReference type="GO" id="GO:0030435">
    <property type="term" value="P:sporulation resulting in formation of a cellular spore"/>
    <property type="evidence" value="ECO:0007669"/>
    <property type="project" value="UniProtKB-KW"/>
</dbReference>
<dbReference type="GO" id="GO:0005886">
    <property type="term" value="C:plasma membrane"/>
    <property type="evidence" value="ECO:0007669"/>
    <property type="project" value="UniProtKB-SubCell"/>
</dbReference>
<dbReference type="EMBL" id="CP017962">
    <property type="protein sequence ID" value="APC48374.1"/>
    <property type="molecule type" value="Genomic_DNA"/>
</dbReference>
<dbReference type="InterPro" id="IPR014196">
    <property type="entry name" value="SpoIIM"/>
</dbReference>
<dbReference type="Proteomes" id="UP000182945">
    <property type="component" value="Chromosome"/>
</dbReference>
<comment type="subcellular location">
    <subcellularLocation>
        <location evidence="1">Cell membrane</location>
        <topology evidence="1">Multi-pass membrane protein</topology>
    </subcellularLocation>
    <text evidence="1">Localizes to the sporulation septum and to the second division site within the mother cell. Before the start of engulfment localizes to the septal midpoint, then spreads throughout the septum prior to becoming enriched at the leading edge of the engulfing membrane, where it remains until the completion of membrane migration. Some remain partially trapped at the septum during engulfment and upon completion of engulfment become dispersed in the outer forespore membrane. Localization of the MPD complex to the septal membrane is dependent on SpoIIB.</text>
</comment>
<comment type="function">
    <text evidence="1">Required for complete septum migration and engulfment of the forespore compartment during sporulation. Required for stabilizing and recruiting of SpoIIP to the septal membrane.</text>
</comment>
<dbReference type="RefSeq" id="WP_019378312.1">
    <property type="nucleotide sequence ID" value="NZ_CP017962.1"/>
</dbReference>
<keyword evidence="1 2" id="KW-0472">Membrane</keyword>
<protein>
    <recommendedName>
        <fullName evidence="1">Stage II sporulation protein M</fullName>
    </recommendedName>
</protein>
<dbReference type="PIRSF" id="PIRSF038973">
    <property type="entry name" value="SpoIIM"/>
    <property type="match status" value="1"/>
</dbReference>
<accession>A0AAC9J2C8</accession>
<dbReference type="AlphaFoldDB" id="A0AAC9J2C8"/>
<feature type="transmembrane region" description="Helical" evidence="2">
    <location>
        <begin position="82"/>
        <end position="103"/>
    </location>
</feature>